<feature type="transmembrane region" description="Helical" evidence="15">
    <location>
        <begin position="97"/>
        <end position="118"/>
    </location>
</feature>
<evidence type="ECO:0000256" key="14">
    <source>
        <dbReference type="SAM" id="Coils"/>
    </source>
</evidence>
<dbReference type="GO" id="GO:0016020">
    <property type="term" value="C:membrane"/>
    <property type="evidence" value="ECO:0007669"/>
    <property type="project" value="UniProtKB-SubCell"/>
</dbReference>
<dbReference type="FunFam" id="3.30.450.20:FF:000099">
    <property type="entry name" value="Sensory box sensor histidine kinase"/>
    <property type="match status" value="1"/>
</dbReference>
<dbReference type="Pfam" id="PF00072">
    <property type="entry name" value="Response_reg"/>
    <property type="match status" value="1"/>
</dbReference>
<evidence type="ECO:0000256" key="15">
    <source>
        <dbReference type="SAM" id="Phobius"/>
    </source>
</evidence>
<organism evidence="20 21">
    <name type="scientific">Roseiterribacter gracilis</name>
    <dbReference type="NCBI Taxonomy" id="2812848"/>
    <lineage>
        <taxon>Bacteria</taxon>
        <taxon>Pseudomonadati</taxon>
        <taxon>Pseudomonadota</taxon>
        <taxon>Alphaproteobacteria</taxon>
        <taxon>Rhodospirillales</taxon>
        <taxon>Roseiterribacteraceae</taxon>
        <taxon>Roseiterribacter</taxon>
    </lineage>
</organism>
<dbReference type="Gene3D" id="3.30.565.10">
    <property type="entry name" value="Histidine kinase-like ATPase, C-terminal domain"/>
    <property type="match status" value="1"/>
</dbReference>
<evidence type="ECO:0000259" key="18">
    <source>
        <dbReference type="PROSITE" id="PS50112"/>
    </source>
</evidence>
<keyword evidence="4 13" id="KW-0597">Phosphoprotein</keyword>
<keyword evidence="5" id="KW-0808">Transferase</keyword>
<dbReference type="SMART" id="SM00387">
    <property type="entry name" value="HATPase_c"/>
    <property type="match status" value="1"/>
</dbReference>
<dbReference type="EC" id="2.7.13.3" evidence="3"/>
<dbReference type="Gene3D" id="3.40.50.2300">
    <property type="match status" value="1"/>
</dbReference>
<dbReference type="PRINTS" id="PR00344">
    <property type="entry name" value="BCTRLSENSOR"/>
</dbReference>
<keyword evidence="7" id="KW-0547">Nucleotide-binding</keyword>
<keyword evidence="10 15" id="KW-1133">Transmembrane helix</keyword>
<dbReference type="Gene3D" id="2.10.70.100">
    <property type="match status" value="1"/>
</dbReference>
<evidence type="ECO:0000256" key="7">
    <source>
        <dbReference type="ARBA" id="ARBA00022741"/>
    </source>
</evidence>
<evidence type="ECO:0000259" key="19">
    <source>
        <dbReference type="PROSITE" id="PS50113"/>
    </source>
</evidence>
<feature type="domain" description="PAC" evidence="19">
    <location>
        <begin position="196"/>
        <end position="247"/>
    </location>
</feature>
<dbReference type="PANTHER" id="PTHR43304">
    <property type="entry name" value="PHYTOCHROME-LIKE PROTEIN CPH1"/>
    <property type="match status" value="1"/>
</dbReference>
<comment type="catalytic activity">
    <reaction evidence="1">
        <text>ATP + protein L-histidine = ADP + protein N-phospho-L-histidine.</text>
        <dbReference type="EC" id="2.7.13.3"/>
    </reaction>
</comment>
<dbReference type="InterPro" id="IPR052162">
    <property type="entry name" value="Sensor_kinase/Photoreceptor"/>
</dbReference>
<dbReference type="InterPro" id="IPR038318">
    <property type="entry name" value="KdpD_sf"/>
</dbReference>
<evidence type="ECO:0000256" key="13">
    <source>
        <dbReference type="PROSITE-ProRule" id="PRU00169"/>
    </source>
</evidence>
<dbReference type="Gene3D" id="1.20.120.620">
    <property type="entry name" value="Backbone structure of the membrane domain of e. Coli histidine kinase receptor kdpd"/>
    <property type="match status" value="1"/>
</dbReference>
<keyword evidence="21" id="KW-1185">Reference proteome</keyword>
<evidence type="ECO:0000256" key="4">
    <source>
        <dbReference type="ARBA" id="ARBA00022553"/>
    </source>
</evidence>
<keyword evidence="11" id="KW-0902">Two-component regulatory system</keyword>
<feature type="domain" description="Response regulatory" evidence="17">
    <location>
        <begin position="651"/>
        <end position="760"/>
    </location>
</feature>
<dbReference type="InterPro" id="IPR011006">
    <property type="entry name" value="CheY-like_superfamily"/>
</dbReference>
<dbReference type="InterPro" id="IPR004358">
    <property type="entry name" value="Sig_transdc_His_kin-like_C"/>
</dbReference>
<accession>A0A8S8XA51</accession>
<dbReference type="EMBL" id="BOPV01000001">
    <property type="protein sequence ID" value="GIL38090.1"/>
    <property type="molecule type" value="Genomic_DNA"/>
</dbReference>
<evidence type="ECO:0000313" key="20">
    <source>
        <dbReference type="EMBL" id="GIL38090.1"/>
    </source>
</evidence>
<dbReference type="PANTHER" id="PTHR43304:SF1">
    <property type="entry name" value="PAC DOMAIN-CONTAINING PROTEIN"/>
    <property type="match status" value="1"/>
</dbReference>
<dbReference type="SUPFAM" id="SSF55785">
    <property type="entry name" value="PYP-like sensor domain (PAS domain)"/>
    <property type="match status" value="2"/>
</dbReference>
<dbReference type="SUPFAM" id="SSF55874">
    <property type="entry name" value="ATPase domain of HSP90 chaperone/DNA topoisomerase II/histidine kinase"/>
    <property type="match status" value="1"/>
</dbReference>
<sequence length="777" mass="84517">MNEARLLGLMRLSLLGRSGLAIALALLATGIRTALLPVLQFVAPFAFQIIAAMAAGLLCGFVPSLLTIVLCAIAGLYLFIAPLNSFAIGVPSDELGIAVYLILATVAAAGGAGVRQLLFRVVDNEQRLAVALDVSQMGTWRWRRGDTLLECDDKLRELYGFAPGTPVEIAAIEALILPTDLDHVREEIGRAGDGFVDVEFRVNLPGHGLRWLVMRGETRHEDGALVEIVGTTRDVTKRKQGEAALRASEDRFRVLIETMPLLAWTCDADGMCDYLNKSYLDFTGVPFEDHLGQRWIDALHPADRYATLGHWKDAVATRQPYEVIVRMRRHDGVYRWFHSRGHPIYDDRGEVTRWVGVDADIDDIVRAREALTRSNDELEALVAERTRALADAEARLFQAQKMEALGQLTGGVAHDFNNLLSVVLGNTELLEQATVGNATLERRRESIRLAAERGTSLTRQLLAFARRQDLRPQAICLADRMRGLDDMLSRTLRSDIELHLSLPDSLWPVAVDPTQFDLALLNLAVNARDAMEAGGQFTIEASNVTLPLGEHPSGLAGDFIRLIVRDSGAGMADDVAKRAFDPFFTTKEVGKGSGLGLSQVHGFAHQSGGTVRIVSAPRKGTEVELLLPRSFEPVLATPKRDKATPHLRGGTVLLVDDDEAVARTTCELLLQSGYRVEVARDAASARERLAAAQIDLVVSDVVMPGGTSGLELAREFKRARPGLPILLMTGYAGGFVTDGFPVLAKPFTVAQLQTALDALLAQQTSSLAAEIAVSTDA</sequence>
<dbReference type="InterPro" id="IPR000700">
    <property type="entry name" value="PAS-assoc_C"/>
</dbReference>
<dbReference type="PROSITE" id="PS50110">
    <property type="entry name" value="RESPONSE_REGULATORY"/>
    <property type="match status" value="1"/>
</dbReference>
<dbReference type="Pfam" id="PF08447">
    <property type="entry name" value="PAS_3"/>
    <property type="match status" value="1"/>
</dbReference>
<evidence type="ECO:0000256" key="5">
    <source>
        <dbReference type="ARBA" id="ARBA00022679"/>
    </source>
</evidence>
<dbReference type="SMART" id="SM00388">
    <property type="entry name" value="HisKA"/>
    <property type="match status" value="1"/>
</dbReference>
<dbReference type="Pfam" id="PF13493">
    <property type="entry name" value="DUF4118"/>
    <property type="match status" value="1"/>
</dbReference>
<feature type="transmembrane region" description="Helical" evidence="15">
    <location>
        <begin position="68"/>
        <end position="91"/>
    </location>
</feature>
<keyword evidence="6 15" id="KW-0812">Transmembrane</keyword>
<comment type="caution">
    <text evidence="20">The sequence shown here is derived from an EMBL/GenBank/DDBJ whole genome shotgun (WGS) entry which is preliminary data.</text>
</comment>
<evidence type="ECO:0000256" key="10">
    <source>
        <dbReference type="ARBA" id="ARBA00022989"/>
    </source>
</evidence>
<evidence type="ECO:0000256" key="6">
    <source>
        <dbReference type="ARBA" id="ARBA00022692"/>
    </source>
</evidence>
<dbReference type="InterPro" id="IPR003661">
    <property type="entry name" value="HisK_dim/P_dom"/>
</dbReference>
<feature type="modified residue" description="4-aspartylphosphate" evidence="13">
    <location>
        <position position="700"/>
    </location>
</feature>
<evidence type="ECO:0000256" key="9">
    <source>
        <dbReference type="ARBA" id="ARBA00022840"/>
    </source>
</evidence>
<dbReference type="SUPFAM" id="SSF47384">
    <property type="entry name" value="Homodimeric domain of signal transducing histidine kinase"/>
    <property type="match status" value="1"/>
</dbReference>
<keyword evidence="8 20" id="KW-0418">Kinase</keyword>
<evidence type="ECO:0000259" key="16">
    <source>
        <dbReference type="PROSITE" id="PS50109"/>
    </source>
</evidence>
<evidence type="ECO:0000256" key="3">
    <source>
        <dbReference type="ARBA" id="ARBA00012438"/>
    </source>
</evidence>
<dbReference type="SMART" id="SM00448">
    <property type="entry name" value="REC"/>
    <property type="match status" value="1"/>
</dbReference>
<protein>
    <recommendedName>
        <fullName evidence="3">histidine kinase</fullName>
        <ecNumber evidence="3">2.7.13.3</ecNumber>
    </recommendedName>
</protein>
<dbReference type="SMART" id="SM00091">
    <property type="entry name" value="PAS"/>
    <property type="match status" value="2"/>
</dbReference>
<dbReference type="Pfam" id="PF00512">
    <property type="entry name" value="HisKA"/>
    <property type="match status" value="1"/>
</dbReference>
<keyword evidence="12 15" id="KW-0472">Membrane</keyword>
<dbReference type="Proteomes" id="UP000681075">
    <property type="component" value="Unassembled WGS sequence"/>
</dbReference>
<dbReference type="InterPro" id="IPR000014">
    <property type="entry name" value="PAS"/>
</dbReference>
<evidence type="ECO:0000256" key="11">
    <source>
        <dbReference type="ARBA" id="ARBA00023012"/>
    </source>
</evidence>
<keyword evidence="14" id="KW-0175">Coiled coil</keyword>
<evidence type="ECO:0000256" key="1">
    <source>
        <dbReference type="ARBA" id="ARBA00000085"/>
    </source>
</evidence>
<dbReference type="PROSITE" id="PS50113">
    <property type="entry name" value="PAC"/>
    <property type="match status" value="2"/>
</dbReference>
<feature type="domain" description="Histidine kinase" evidence="16">
    <location>
        <begin position="411"/>
        <end position="631"/>
    </location>
</feature>
<dbReference type="GO" id="GO:0000155">
    <property type="term" value="F:phosphorelay sensor kinase activity"/>
    <property type="evidence" value="ECO:0007669"/>
    <property type="project" value="InterPro"/>
</dbReference>
<proteinExistence type="predicted"/>
<evidence type="ECO:0000259" key="17">
    <source>
        <dbReference type="PROSITE" id="PS50110"/>
    </source>
</evidence>
<evidence type="ECO:0000256" key="2">
    <source>
        <dbReference type="ARBA" id="ARBA00004141"/>
    </source>
</evidence>
<feature type="domain" description="PAC" evidence="19">
    <location>
        <begin position="321"/>
        <end position="373"/>
    </location>
</feature>
<evidence type="ECO:0000313" key="21">
    <source>
        <dbReference type="Proteomes" id="UP000681075"/>
    </source>
</evidence>
<dbReference type="InterPro" id="IPR035965">
    <property type="entry name" value="PAS-like_dom_sf"/>
</dbReference>
<dbReference type="PROSITE" id="PS50109">
    <property type="entry name" value="HIS_KIN"/>
    <property type="match status" value="1"/>
</dbReference>
<evidence type="ECO:0000256" key="8">
    <source>
        <dbReference type="ARBA" id="ARBA00022777"/>
    </source>
</evidence>
<dbReference type="InterPro" id="IPR003594">
    <property type="entry name" value="HATPase_dom"/>
</dbReference>
<dbReference type="SMART" id="SM00086">
    <property type="entry name" value="PAC"/>
    <property type="match status" value="2"/>
</dbReference>
<dbReference type="InterPro" id="IPR036890">
    <property type="entry name" value="HATPase_C_sf"/>
</dbReference>
<dbReference type="AlphaFoldDB" id="A0A8S8XA51"/>
<dbReference type="CDD" id="cd00082">
    <property type="entry name" value="HisKA"/>
    <property type="match status" value="1"/>
</dbReference>
<dbReference type="NCBIfam" id="TIGR00229">
    <property type="entry name" value="sensory_box"/>
    <property type="match status" value="1"/>
</dbReference>
<feature type="domain" description="PAS" evidence="18">
    <location>
        <begin position="248"/>
        <end position="304"/>
    </location>
</feature>
<dbReference type="SUPFAM" id="SSF52172">
    <property type="entry name" value="CheY-like"/>
    <property type="match status" value="1"/>
</dbReference>
<name>A0A8S8XA51_9PROT</name>
<dbReference type="CDD" id="cd00130">
    <property type="entry name" value="PAS"/>
    <property type="match status" value="2"/>
</dbReference>
<dbReference type="GO" id="GO:0005524">
    <property type="term" value="F:ATP binding"/>
    <property type="evidence" value="ECO:0007669"/>
    <property type="project" value="UniProtKB-KW"/>
</dbReference>
<dbReference type="PROSITE" id="PS50112">
    <property type="entry name" value="PAS"/>
    <property type="match status" value="1"/>
</dbReference>
<comment type="subcellular location">
    <subcellularLocation>
        <location evidence="2">Membrane</location>
        <topology evidence="2">Multi-pass membrane protein</topology>
    </subcellularLocation>
</comment>
<reference evidence="20" key="1">
    <citation type="submission" date="2021-02" db="EMBL/GenBank/DDBJ databases">
        <title>Genome sequence of Rhodospirillales sp. strain TMPK1 isolated from soil.</title>
        <authorList>
            <person name="Nakai R."/>
            <person name="Kusada H."/>
            <person name="Tamaki H."/>
        </authorList>
    </citation>
    <scope>NUCLEOTIDE SEQUENCE</scope>
    <source>
        <strain evidence="20">TMPK1</strain>
    </source>
</reference>
<dbReference type="Pfam" id="PF02518">
    <property type="entry name" value="HATPase_c"/>
    <property type="match status" value="1"/>
</dbReference>
<keyword evidence="9" id="KW-0067">ATP-binding</keyword>
<feature type="coiled-coil region" evidence="14">
    <location>
        <begin position="361"/>
        <end position="395"/>
    </location>
</feature>
<dbReference type="Gene3D" id="1.10.287.130">
    <property type="match status" value="1"/>
</dbReference>
<dbReference type="InterPro" id="IPR001610">
    <property type="entry name" value="PAC"/>
</dbReference>
<dbReference type="Gene3D" id="3.30.450.20">
    <property type="entry name" value="PAS domain"/>
    <property type="match status" value="2"/>
</dbReference>
<gene>
    <name evidence="20" type="ORF">TMPK1_03270</name>
</gene>
<dbReference type="InterPro" id="IPR005467">
    <property type="entry name" value="His_kinase_dom"/>
</dbReference>
<dbReference type="InterPro" id="IPR001789">
    <property type="entry name" value="Sig_transdc_resp-reg_receiver"/>
</dbReference>
<dbReference type="InterPro" id="IPR025201">
    <property type="entry name" value="KdpD_TM"/>
</dbReference>
<evidence type="ECO:0000256" key="12">
    <source>
        <dbReference type="ARBA" id="ARBA00023136"/>
    </source>
</evidence>
<dbReference type="InterPro" id="IPR036097">
    <property type="entry name" value="HisK_dim/P_sf"/>
</dbReference>
<feature type="transmembrane region" description="Helical" evidence="15">
    <location>
        <begin position="12"/>
        <end position="35"/>
    </location>
</feature>
<dbReference type="InterPro" id="IPR013655">
    <property type="entry name" value="PAS_fold_3"/>
</dbReference>